<dbReference type="EMBL" id="CP002219">
    <property type="protein sequence ID" value="ADQ08228.1"/>
    <property type="molecule type" value="Genomic_DNA"/>
</dbReference>
<dbReference type="RefSeq" id="WP_013404363.1">
    <property type="nucleotide sequence ID" value="NC_014652.1"/>
</dbReference>
<protein>
    <submittedName>
        <fullName evidence="2">Uncharacterized protein</fullName>
    </submittedName>
</protein>
<dbReference type="STRING" id="632292.Calhy_2537"/>
<name>E4QAC4_CALH1</name>
<keyword evidence="1" id="KW-0472">Membrane</keyword>
<gene>
    <name evidence="2" type="ordered locus">Calhy_2537</name>
</gene>
<evidence type="ECO:0000313" key="2">
    <source>
        <dbReference type="EMBL" id="ADQ08228.1"/>
    </source>
</evidence>
<dbReference type="KEGG" id="chd:Calhy_2537"/>
<dbReference type="HOGENOM" id="CLU_1406446_0_0_9"/>
<evidence type="ECO:0000256" key="1">
    <source>
        <dbReference type="SAM" id="Phobius"/>
    </source>
</evidence>
<keyword evidence="3" id="KW-1185">Reference proteome</keyword>
<keyword evidence="1" id="KW-1133">Transmembrane helix</keyword>
<reference evidence="2 3" key="2">
    <citation type="journal article" date="2011" name="J. Bacteriol.">
        <title>Complete genome sequences for the anaerobic, extremely thermophilic plant biomass-degrading bacteria Caldicellulosiruptor hydrothermalis, Caldicellulosiruptor kristjanssonii, Caldicellulosiruptor kronotskyensis, Caldicellulosiruptor owensenis, and Caldicellulosiruptor lactoaceticus.</title>
        <authorList>
            <person name="Blumer-Schuette S.E."/>
            <person name="Ozdemir I."/>
            <person name="Mistry D."/>
            <person name="Lucas S."/>
            <person name="Lapidus A."/>
            <person name="Cheng J.F."/>
            <person name="Goodwin L.A."/>
            <person name="Pitluck S."/>
            <person name="Land M.L."/>
            <person name="Hauser L.J."/>
            <person name="Woyke T."/>
            <person name="Mikhailova N."/>
            <person name="Pati A."/>
            <person name="Kyrpides N.C."/>
            <person name="Ivanova N."/>
            <person name="Detter J.C."/>
            <person name="Walston-Davenport K."/>
            <person name="Han S."/>
            <person name="Adams M.W."/>
            <person name="Kelly R.M."/>
        </authorList>
    </citation>
    <scope>NUCLEOTIDE SEQUENCE [LARGE SCALE GENOMIC DNA]</scope>
    <source>
        <strain evidence="3">DSM 18901 / VKM B-2411 / 108</strain>
    </source>
</reference>
<keyword evidence="1" id="KW-0812">Transmembrane</keyword>
<accession>E4QAC4</accession>
<organism evidence="2 3">
    <name type="scientific">Caldicellulosiruptor hydrothermalis (strain DSM 18901 / VKM B-2411 / 108)</name>
    <dbReference type="NCBI Taxonomy" id="632292"/>
    <lineage>
        <taxon>Bacteria</taxon>
        <taxon>Bacillati</taxon>
        <taxon>Bacillota</taxon>
        <taxon>Bacillota incertae sedis</taxon>
        <taxon>Caldicellulosiruptorales</taxon>
        <taxon>Caldicellulosiruptoraceae</taxon>
        <taxon>Caldicellulosiruptor</taxon>
    </lineage>
</organism>
<reference key="1">
    <citation type="submission" date="2010-09" db="EMBL/GenBank/DDBJ databases">
        <title>Complete sequence of Caldicellulosiruptor hydrothermalis 108.</title>
        <authorList>
            <consortium name="US DOE Joint Genome Institute"/>
            <person name="Lucas S."/>
            <person name="Copeland A."/>
            <person name="Lapidus A."/>
            <person name="Cheng J.-F."/>
            <person name="Bruce D."/>
            <person name="Goodwin L."/>
            <person name="Pitluck S."/>
            <person name="Davenport K."/>
            <person name="Detter J.C."/>
            <person name="Han C."/>
            <person name="Tapia R."/>
            <person name="Land M."/>
            <person name="Hauser L."/>
            <person name="Chang Y.-J."/>
            <person name="Jeffries C."/>
            <person name="Kyrpides N."/>
            <person name="Ivanova N."/>
            <person name="Mikhailova N."/>
            <person name="Blumer-Schuette S.E."/>
            <person name="Kelly R.M."/>
            <person name="Woyke T."/>
        </authorList>
    </citation>
    <scope>NUCLEOTIDE SEQUENCE</scope>
    <source>
        <strain>108</strain>
    </source>
</reference>
<sequence>MKYFAKFRLREKIRVKKSFIRLIFTLVIMIISFIASFIAKADSSDPVSFIYDPVVYVGDELYRIKKDDLYNLSIRGLFDLLSQKNYISDLMTPSVLNKSDESSNDLYNLIAEKLSVKVFPFLNILEPSGNFLIQSELNTRNLSMGLSITEKADNTAIAKLGNLLSKALAAGSPLLEQVVSTIKLPYGIVPEGL</sequence>
<feature type="transmembrane region" description="Helical" evidence="1">
    <location>
        <begin position="20"/>
        <end position="39"/>
    </location>
</feature>
<dbReference type="Proteomes" id="UP000006890">
    <property type="component" value="Chromosome"/>
</dbReference>
<dbReference type="AlphaFoldDB" id="E4QAC4"/>
<evidence type="ECO:0000313" key="3">
    <source>
        <dbReference type="Proteomes" id="UP000006890"/>
    </source>
</evidence>
<proteinExistence type="predicted"/>